<dbReference type="Gene3D" id="2.30.30.90">
    <property type="match status" value="2"/>
</dbReference>
<protein>
    <submittedName>
        <fullName evidence="3">Ferrous iron transport protein A</fullName>
    </submittedName>
</protein>
<dbReference type="InterPro" id="IPR038157">
    <property type="entry name" value="FeoA_core_dom"/>
</dbReference>
<dbReference type="PANTHER" id="PTHR42954:SF2">
    <property type="entry name" value="FE(2+) TRANSPORT PROTEIN A"/>
    <property type="match status" value="1"/>
</dbReference>
<dbReference type="InterPro" id="IPR007167">
    <property type="entry name" value="Fe-transptr_FeoA-like"/>
</dbReference>
<keyword evidence="1" id="KW-0408">Iron</keyword>
<dbReference type="GO" id="GO:0046914">
    <property type="term" value="F:transition metal ion binding"/>
    <property type="evidence" value="ECO:0007669"/>
    <property type="project" value="InterPro"/>
</dbReference>
<name>A0A7C5HWU2_9BACT</name>
<evidence type="ECO:0000313" key="3">
    <source>
        <dbReference type="EMBL" id="HHF08709.1"/>
    </source>
</evidence>
<dbReference type="Proteomes" id="UP000886129">
    <property type="component" value="Unassembled WGS sequence"/>
</dbReference>
<comment type="caution">
    <text evidence="3">The sequence shown here is derived from an EMBL/GenBank/DDBJ whole genome shotgun (WGS) entry which is preliminary data.</text>
</comment>
<proteinExistence type="predicted"/>
<dbReference type="InterPro" id="IPR052713">
    <property type="entry name" value="FeoA"/>
</dbReference>
<evidence type="ECO:0000256" key="1">
    <source>
        <dbReference type="ARBA" id="ARBA00023004"/>
    </source>
</evidence>
<accession>A0A7C5HWU2</accession>
<dbReference type="SMART" id="SM00899">
    <property type="entry name" value="FeoA"/>
    <property type="match status" value="2"/>
</dbReference>
<feature type="domain" description="Ferrous iron transporter FeoA-like" evidence="2">
    <location>
        <begin position="13"/>
        <end position="85"/>
    </location>
</feature>
<dbReference type="AlphaFoldDB" id="A0A7C5HWU2"/>
<feature type="domain" description="Ferrous iron transporter FeoA-like" evidence="2">
    <location>
        <begin position="88"/>
        <end position="157"/>
    </location>
</feature>
<dbReference type="SUPFAM" id="SSF50037">
    <property type="entry name" value="C-terminal domain of transcriptional repressors"/>
    <property type="match status" value="2"/>
</dbReference>
<reference evidence="3" key="1">
    <citation type="journal article" date="2020" name="mSystems">
        <title>Genome- and Community-Level Interaction Insights into Carbon Utilization and Element Cycling Functions of Hydrothermarchaeota in Hydrothermal Sediment.</title>
        <authorList>
            <person name="Zhou Z."/>
            <person name="Liu Y."/>
            <person name="Xu W."/>
            <person name="Pan J."/>
            <person name="Luo Z.H."/>
            <person name="Li M."/>
        </authorList>
    </citation>
    <scope>NUCLEOTIDE SEQUENCE [LARGE SCALE GENOMIC DNA]</scope>
    <source>
        <strain evidence="3">HyVt-80</strain>
    </source>
</reference>
<dbReference type="InterPro" id="IPR008988">
    <property type="entry name" value="Transcriptional_repressor_C"/>
</dbReference>
<evidence type="ECO:0000259" key="2">
    <source>
        <dbReference type="SMART" id="SM00899"/>
    </source>
</evidence>
<gene>
    <name evidence="3" type="ORF">ENL26_02915</name>
</gene>
<dbReference type="EMBL" id="DRTH01000178">
    <property type="protein sequence ID" value="HHF08709.1"/>
    <property type="molecule type" value="Genomic_DNA"/>
</dbReference>
<organism evidence="3">
    <name type="scientific">Kosmotoga arenicorallina</name>
    <dbReference type="NCBI Taxonomy" id="688066"/>
    <lineage>
        <taxon>Bacteria</taxon>
        <taxon>Thermotogati</taxon>
        <taxon>Thermotogota</taxon>
        <taxon>Thermotogae</taxon>
        <taxon>Kosmotogales</taxon>
        <taxon>Kosmotogaceae</taxon>
        <taxon>Kosmotoga</taxon>
    </lineage>
</organism>
<dbReference type="Pfam" id="PF04023">
    <property type="entry name" value="FeoA"/>
    <property type="match status" value="2"/>
</dbReference>
<sequence>MRKCLNKVVPMKITLSQLPVGVDGTIVEINAPHELRERLYGMGFIKGQRVKTIRRAPLRDPVVYLIKGSEISLREELSSKIVIESRFFSLDLAIPGEYVVDSLVGGRRFLEKMRFIGISKGSRIRVVKSLSRGKYIRINNNDVFIPYRQAMRIVVEELPNE</sequence>
<dbReference type="PANTHER" id="PTHR42954">
    <property type="entry name" value="FE(2+) TRANSPORT PROTEIN A"/>
    <property type="match status" value="1"/>
</dbReference>